<evidence type="ECO:0000313" key="4">
    <source>
        <dbReference type="Proteomes" id="UP000321577"/>
    </source>
</evidence>
<evidence type="ECO:0000256" key="1">
    <source>
        <dbReference type="SAM" id="Phobius"/>
    </source>
</evidence>
<dbReference type="AlphaFoldDB" id="A0A512M5J5"/>
<reference evidence="3 4" key="1">
    <citation type="submission" date="2019-07" db="EMBL/GenBank/DDBJ databases">
        <title>Whole genome shotgun sequence of Brevifollis gellanilyticus NBRC 108608.</title>
        <authorList>
            <person name="Hosoyama A."/>
            <person name="Uohara A."/>
            <person name="Ohji S."/>
            <person name="Ichikawa N."/>
        </authorList>
    </citation>
    <scope>NUCLEOTIDE SEQUENCE [LARGE SCALE GENOMIC DNA]</scope>
    <source>
        <strain evidence="3 4">NBRC 108608</strain>
    </source>
</reference>
<dbReference type="OrthoDB" id="9782395at2"/>
<dbReference type="InterPro" id="IPR051599">
    <property type="entry name" value="Cell_Envelope_Assoc"/>
</dbReference>
<dbReference type="Proteomes" id="UP000321577">
    <property type="component" value="Unassembled WGS sequence"/>
</dbReference>
<dbReference type="EMBL" id="BKAG01000007">
    <property type="protein sequence ID" value="GEP42003.1"/>
    <property type="molecule type" value="Genomic_DNA"/>
</dbReference>
<feature type="domain" description="DUF218" evidence="2">
    <location>
        <begin position="63"/>
        <end position="201"/>
    </location>
</feature>
<evidence type="ECO:0000313" key="3">
    <source>
        <dbReference type="EMBL" id="GEP42003.1"/>
    </source>
</evidence>
<dbReference type="PANTHER" id="PTHR30336:SF20">
    <property type="entry name" value="DUF218 DOMAIN-CONTAINING PROTEIN"/>
    <property type="match status" value="1"/>
</dbReference>
<dbReference type="CDD" id="cd06259">
    <property type="entry name" value="YdcF-like"/>
    <property type="match status" value="1"/>
</dbReference>
<organism evidence="3 4">
    <name type="scientific">Brevifollis gellanilyticus</name>
    <dbReference type="NCBI Taxonomy" id="748831"/>
    <lineage>
        <taxon>Bacteria</taxon>
        <taxon>Pseudomonadati</taxon>
        <taxon>Verrucomicrobiota</taxon>
        <taxon>Verrucomicrobiia</taxon>
        <taxon>Verrucomicrobiales</taxon>
        <taxon>Verrucomicrobiaceae</taxon>
    </lineage>
</organism>
<comment type="caution">
    <text evidence="3">The sequence shown here is derived from an EMBL/GenBank/DDBJ whole genome shotgun (WGS) entry which is preliminary data.</text>
</comment>
<sequence>MEYRPHMLTSLMHRRLNWKRLAGLGAFGLAGAGVAIWGSDHWVESVAAKYCHETLDQAPAMPVALVLGCSPFIGSLKNLFFEYRMDAAAQLYRSGKVKALIVSGDNSTKEYDEPTAMKEALMKRGVPEQAIYSDYAGFRTLDSVVRADSIFGQKRFIIVSQRFHNERAVFLARQRGLEAEAFNAKDVPAGTGVKTHLREYLARVQAALDVTVLQTQPKFDGPPVVITQK</sequence>
<gene>
    <name evidence="3" type="ORF">BGE01nite_12940</name>
</gene>
<dbReference type="PANTHER" id="PTHR30336">
    <property type="entry name" value="INNER MEMBRANE PROTEIN, PROBABLE PERMEASE"/>
    <property type="match status" value="1"/>
</dbReference>
<dbReference type="InterPro" id="IPR003848">
    <property type="entry name" value="DUF218"/>
</dbReference>
<keyword evidence="1" id="KW-0472">Membrane</keyword>
<dbReference type="Pfam" id="PF02698">
    <property type="entry name" value="DUF218"/>
    <property type="match status" value="1"/>
</dbReference>
<keyword evidence="1" id="KW-0812">Transmembrane</keyword>
<keyword evidence="4" id="KW-1185">Reference proteome</keyword>
<accession>A0A512M5J5</accession>
<name>A0A512M5J5_9BACT</name>
<keyword evidence="1" id="KW-1133">Transmembrane helix</keyword>
<feature type="transmembrane region" description="Helical" evidence="1">
    <location>
        <begin position="21"/>
        <end position="38"/>
    </location>
</feature>
<dbReference type="GO" id="GO:0005886">
    <property type="term" value="C:plasma membrane"/>
    <property type="evidence" value="ECO:0007669"/>
    <property type="project" value="TreeGrafter"/>
</dbReference>
<protein>
    <recommendedName>
        <fullName evidence="2">DUF218 domain-containing protein</fullName>
    </recommendedName>
</protein>
<evidence type="ECO:0000259" key="2">
    <source>
        <dbReference type="Pfam" id="PF02698"/>
    </source>
</evidence>
<feature type="transmembrane region" description="Helical" evidence="1">
    <location>
        <begin position="58"/>
        <end position="76"/>
    </location>
</feature>
<proteinExistence type="predicted"/>